<sequence>MKNLFIKSLLIAPVLISADVIPAINSKGGALVLPEGKLKMTMTHINFDRNSMFDGTSEVQNRENLDATANITMVALSYGLSNKTTISTIIPYKNIEATARLGVNEVAIDNKGLGDIVLAARHVLVPMSDAGYQLSFDAAVKLPTGATNGSFKTAPAIANDVNTPMPTQMGTGEFEYMLGLGTTKMLDESWEMDAHAMYTHRPKAHNDYDFGDEIALNLSTTKAVTSKLNIGVEYNVKYNTKTDMGEDTNAPLRSMLPFKAFSGTAAYVTPQVEFLPFGKPKVHIGVGLSFLAHYDLKEYQPLEKERFIVRLGYMF</sequence>
<accession>A0A4U2Z820</accession>
<dbReference type="OrthoDB" id="5332853at2"/>
<reference evidence="1 2" key="1">
    <citation type="submission" date="2019-04" db="EMBL/GenBank/DDBJ databases">
        <title>Sulfurimonas crateris sp. nov. a facultative anaerobic sulfur-oxidizing chemolithautotrophic bacterium isolated from a terrestrial mud vulcano.</title>
        <authorList>
            <person name="Ratnikova N.M."/>
            <person name="Slobodkin A.I."/>
            <person name="Merkel A.Y."/>
            <person name="Novikov A."/>
            <person name="Bonch-Osmolovskaya E.A."/>
            <person name="Slobodkina G.B."/>
        </authorList>
    </citation>
    <scope>NUCLEOTIDE SEQUENCE [LARGE SCALE GENOMIC DNA]</scope>
    <source>
        <strain evidence="1 2">SN118</strain>
    </source>
</reference>
<keyword evidence="2" id="KW-1185">Reference proteome</keyword>
<evidence type="ECO:0000313" key="2">
    <source>
        <dbReference type="Proteomes" id="UP000309561"/>
    </source>
</evidence>
<dbReference type="RefSeq" id="WP_137013429.1">
    <property type="nucleotide sequence ID" value="NZ_SZPX01000004.1"/>
</dbReference>
<gene>
    <name evidence="1" type="ORF">FCU45_06280</name>
</gene>
<evidence type="ECO:0000313" key="1">
    <source>
        <dbReference type="EMBL" id="TKI69662.1"/>
    </source>
</evidence>
<dbReference type="AlphaFoldDB" id="A0A4U2Z820"/>
<dbReference type="EMBL" id="SZPX01000004">
    <property type="protein sequence ID" value="TKI69662.1"/>
    <property type="molecule type" value="Genomic_DNA"/>
</dbReference>
<proteinExistence type="predicted"/>
<name>A0A4U2Z820_9BACT</name>
<organism evidence="1 2">
    <name type="scientific">Sulfurimonas crateris</name>
    <dbReference type="NCBI Taxonomy" id="2574727"/>
    <lineage>
        <taxon>Bacteria</taxon>
        <taxon>Pseudomonadati</taxon>
        <taxon>Campylobacterota</taxon>
        <taxon>Epsilonproteobacteria</taxon>
        <taxon>Campylobacterales</taxon>
        <taxon>Sulfurimonadaceae</taxon>
        <taxon>Sulfurimonas</taxon>
    </lineage>
</organism>
<protein>
    <submittedName>
        <fullName evidence="1">Transporter</fullName>
    </submittedName>
</protein>
<comment type="caution">
    <text evidence="1">The sequence shown here is derived from an EMBL/GenBank/DDBJ whole genome shotgun (WGS) entry which is preliminary data.</text>
</comment>
<dbReference type="Proteomes" id="UP000309561">
    <property type="component" value="Unassembled WGS sequence"/>
</dbReference>
<dbReference type="Pfam" id="PF13557">
    <property type="entry name" value="Phenol_MetA_deg"/>
    <property type="match status" value="1"/>
</dbReference>
<dbReference type="InterPro" id="IPR025737">
    <property type="entry name" value="FApF"/>
</dbReference>